<dbReference type="Gene3D" id="1.25.40.10">
    <property type="entry name" value="Tetratricopeptide repeat domain"/>
    <property type="match status" value="1"/>
</dbReference>
<protein>
    <submittedName>
        <fullName evidence="2">Uncharacterized protein</fullName>
    </submittedName>
</protein>
<organism evidence="2 3">
    <name type="scientific">Vibrio splendidus</name>
    <dbReference type="NCBI Taxonomy" id="29497"/>
    <lineage>
        <taxon>Bacteria</taxon>
        <taxon>Pseudomonadati</taxon>
        <taxon>Pseudomonadota</taxon>
        <taxon>Gammaproteobacteria</taxon>
        <taxon>Vibrionales</taxon>
        <taxon>Vibrionaceae</taxon>
        <taxon>Vibrio</taxon>
    </lineage>
</organism>
<comment type="caution">
    <text evidence="2">The sequence shown here is derived from an EMBL/GenBank/DDBJ whole genome shotgun (WGS) entry which is preliminary data.</text>
</comment>
<evidence type="ECO:0000256" key="1">
    <source>
        <dbReference type="PROSITE-ProRule" id="PRU00339"/>
    </source>
</evidence>
<keyword evidence="1" id="KW-0802">TPR repeat</keyword>
<dbReference type="SUPFAM" id="SSF48371">
    <property type="entry name" value="ARM repeat"/>
    <property type="match status" value="1"/>
</dbReference>
<dbReference type="AlphaFoldDB" id="A0A2N7FH23"/>
<dbReference type="EMBL" id="MCWU01000013">
    <property type="protein sequence ID" value="PMJ68593.1"/>
    <property type="molecule type" value="Genomic_DNA"/>
</dbReference>
<dbReference type="RefSeq" id="WP_102515866.1">
    <property type="nucleotide sequence ID" value="NZ_CAWNSM010000013.1"/>
</dbReference>
<dbReference type="SUPFAM" id="SSF48452">
    <property type="entry name" value="TPR-like"/>
    <property type="match status" value="1"/>
</dbReference>
<name>A0A2N7FH23_VIBSP</name>
<dbReference type="InterPro" id="IPR011989">
    <property type="entry name" value="ARM-like"/>
</dbReference>
<dbReference type="InterPro" id="IPR011990">
    <property type="entry name" value="TPR-like_helical_dom_sf"/>
</dbReference>
<accession>A0A2N7FH23</accession>
<evidence type="ECO:0000313" key="3">
    <source>
        <dbReference type="Proteomes" id="UP000235330"/>
    </source>
</evidence>
<dbReference type="Gene3D" id="1.25.10.10">
    <property type="entry name" value="Leucine-rich Repeat Variant"/>
    <property type="match status" value="1"/>
</dbReference>
<feature type="repeat" description="TPR" evidence="1">
    <location>
        <begin position="233"/>
        <end position="266"/>
    </location>
</feature>
<dbReference type="PROSITE" id="PS50005">
    <property type="entry name" value="TPR"/>
    <property type="match status" value="1"/>
</dbReference>
<proteinExistence type="predicted"/>
<sequence>MNNRLVNGRATVFIIIGILFSVPSALSLAADVQPLGDSGSQVIAVSEQREQLLAEYSQDESLAIEQRIAATINLGMYYGPNSVIAVARASRSEFPQMRLAAIQAAEQWQGKAKWDVVAPMLNDVDRDVEAQAVRTLVVLWPQLAGEYLERLSPATEKHLSLLANDLNGNLERAWIYTLQNKHREAESIYSGLFESHKQPRVAIAYAEYLKSIDDDERAQAILKQTLLESPASAMLHYSLGLSYLRSSESAMALSHLKEAYELEPTSGSYGYIYATVVRETDAETAISVYRTIYQNHAQPTYLYALCEALLSSGKDADECLTELEAVAPQDVVSKLKKIYLPN</sequence>
<dbReference type="Proteomes" id="UP000235330">
    <property type="component" value="Unassembled WGS sequence"/>
</dbReference>
<dbReference type="InterPro" id="IPR016024">
    <property type="entry name" value="ARM-type_fold"/>
</dbReference>
<dbReference type="InterPro" id="IPR019734">
    <property type="entry name" value="TPR_rpt"/>
</dbReference>
<gene>
    <name evidence="2" type="ORF">BCU17_02100</name>
</gene>
<reference evidence="3" key="1">
    <citation type="submission" date="2016-07" db="EMBL/GenBank/DDBJ databases">
        <title>Nontailed viruses are major unrecognized killers of bacteria in the ocean.</title>
        <authorList>
            <person name="Kauffman K."/>
            <person name="Hussain F."/>
            <person name="Yang J."/>
            <person name="Arevalo P."/>
            <person name="Brown J."/>
            <person name="Cutler M."/>
            <person name="Kelly L."/>
            <person name="Polz M.F."/>
        </authorList>
    </citation>
    <scope>NUCLEOTIDE SEQUENCE [LARGE SCALE GENOMIC DNA]</scope>
    <source>
        <strain evidence="3">10N.261.55.E11</strain>
    </source>
</reference>
<evidence type="ECO:0000313" key="2">
    <source>
        <dbReference type="EMBL" id="PMJ68593.1"/>
    </source>
</evidence>